<dbReference type="GO" id="GO:0141153">
    <property type="term" value="F:glycerol-3-phosphate dehydrogenase (NADP+) activity"/>
    <property type="evidence" value="ECO:0007669"/>
    <property type="project" value="RHEA"/>
</dbReference>
<feature type="binding site" evidence="15">
    <location>
        <position position="105"/>
    </location>
    <ligand>
        <name>substrate</name>
    </ligand>
</feature>
<keyword evidence="13" id="KW-0963">Cytoplasm</keyword>
<dbReference type="GO" id="GO:0008654">
    <property type="term" value="P:phospholipid biosynthetic process"/>
    <property type="evidence" value="ECO:0007669"/>
    <property type="project" value="UniProtKB-KW"/>
</dbReference>
<sequence>MKISILGAGSWGTALANVLACKGEEAWLWARRPEIAEDVNERSANSRYLPGLPLSPSLRADTDLGRVLAGAACVVLAVPCQNLALFLREHRDLFPARIGIVCASKGVELGTFRTMGQVVRDELSGLEPRYAVLSGPSFASEVVANMPTAVALSCADAALADLVQGLFSTESFRVYVNNDVTGVELGGAVKNIMAIASGISDGLGFGENARAALITRGLSEMSRLGAAMGARPATFMGLSGMGDLVLTCTGDLSRNRQVGLAIGRGQTLEEVLAGMHNVAEGVKTTQAVHALGVRQGIDLPITGQVHAVLFENKNPAEAVRELMTRPLREE</sequence>
<dbReference type="GO" id="GO:0006650">
    <property type="term" value="P:glycerophospholipid metabolic process"/>
    <property type="evidence" value="ECO:0007669"/>
    <property type="project" value="UniProtKB-UniRule"/>
</dbReference>
<evidence type="ECO:0000256" key="13">
    <source>
        <dbReference type="HAMAP-Rule" id="MF_00394"/>
    </source>
</evidence>
<dbReference type="Proteomes" id="UP000198635">
    <property type="component" value="Unassembled WGS sequence"/>
</dbReference>
<keyword evidence="7 13" id="KW-0594">Phospholipid biosynthesis</keyword>
<dbReference type="PIRSF" id="PIRSF000114">
    <property type="entry name" value="Glycerol-3-P_dh"/>
    <property type="match status" value="1"/>
</dbReference>
<feature type="binding site" evidence="16">
    <location>
        <begin position="7"/>
        <end position="12"/>
    </location>
    <ligand>
        <name>NAD(+)</name>
        <dbReference type="ChEBI" id="CHEBI:57540"/>
    </ligand>
</feature>
<evidence type="ECO:0000256" key="2">
    <source>
        <dbReference type="ARBA" id="ARBA00022516"/>
    </source>
</evidence>
<feature type="binding site" evidence="15">
    <location>
        <begin position="254"/>
        <end position="255"/>
    </location>
    <ligand>
        <name>substrate</name>
    </ligand>
</feature>
<comment type="function">
    <text evidence="13">Catalyzes the reduction of the glycolytic intermediate dihydroxyacetone phosphate (DHAP) to sn-glycerol 3-phosphate (G3P), the key precursor for phospholipid synthesis.</text>
</comment>
<feature type="binding site" evidence="13">
    <location>
        <position position="190"/>
    </location>
    <ligand>
        <name>sn-glycerol 3-phosphate</name>
        <dbReference type="ChEBI" id="CHEBI:57597"/>
    </ligand>
</feature>
<dbReference type="PRINTS" id="PR00077">
    <property type="entry name" value="GPDHDRGNASE"/>
</dbReference>
<evidence type="ECO:0000256" key="9">
    <source>
        <dbReference type="ARBA" id="ARBA00052716"/>
    </source>
</evidence>
<comment type="catalytic activity">
    <reaction evidence="9">
        <text>sn-glycerol 3-phosphate + NADP(+) = dihydroxyacetone phosphate + NADPH + H(+)</text>
        <dbReference type="Rhea" id="RHEA:11096"/>
        <dbReference type="ChEBI" id="CHEBI:15378"/>
        <dbReference type="ChEBI" id="CHEBI:57597"/>
        <dbReference type="ChEBI" id="CHEBI:57642"/>
        <dbReference type="ChEBI" id="CHEBI:57783"/>
        <dbReference type="ChEBI" id="CHEBI:58349"/>
        <dbReference type="EC" id="1.1.1.94"/>
    </reaction>
    <physiologicalReaction direction="right-to-left" evidence="9">
        <dbReference type="Rhea" id="RHEA:11098"/>
    </physiologicalReaction>
</comment>
<keyword evidence="6 13" id="KW-0443">Lipid metabolism</keyword>
<dbReference type="NCBIfam" id="NF000942">
    <property type="entry name" value="PRK00094.1-4"/>
    <property type="match status" value="1"/>
</dbReference>
<feature type="binding site" evidence="13">
    <location>
        <position position="32"/>
    </location>
    <ligand>
        <name>NADPH</name>
        <dbReference type="ChEBI" id="CHEBI:57783"/>
    </ligand>
</feature>
<evidence type="ECO:0000313" key="21">
    <source>
        <dbReference type="Proteomes" id="UP000198635"/>
    </source>
</evidence>
<keyword evidence="21" id="KW-1185">Reference proteome</keyword>
<comment type="pathway">
    <text evidence="13">Membrane lipid metabolism; glycerophospholipid metabolism.</text>
</comment>
<feature type="binding site" evidence="13">
    <location>
        <position position="280"/>
    </location>
    <ligand>
        <name>NADPH</name>
        <dbReference type="ChEBI" id="CHEBI:57783"/>
    </ligand>
</feature>
<feature type="binding site" evidence="13">
    <location>
        <position position="137"/>
    </location>
    <ligand>
        <name>sn-glycerol 3-phosphate</name>
        <dbReference type="ChEBI" id="CHEBI:57597"/>
    </ligand>
</feature>
<evidence type="ECO:0000313" key="20">
    <source>
        <dbReference type="EMBL" id="SFJ47592.1"/>
    </source>
</evidence>
<feature type="binding site" evidence="13">
    <location>
        <position position="105"/>
    </location>
    <ligand>
        <name>NADPH</name>
        <dbReference type="ChEBI" id="CHEBI:57783"/>
    </ligand>
</feature>
<dbReference type="EMBL" id="FORX01000003">
    <property type="protein sequence ID" value="SFJ47592.1"/>
    <property type="molecule type" value="Genomic_DNA"/>
</dbReference>
<evidence type="ECO:0000256" key="11">
    <source>
        <dbReference type="ARBA" id="ARBA00069372"/>
    </source>
</evidence>
<comment type="subcellular location">
    <subcellularLocation>
        <location evidence="13">Cytoplasm</location>
    </subcellularLocation>
</comment>
<protein>
    <recommendedName>
        <fullName evidence="11 13">Glycerol-3-phosphate dehydrogenase [NAD(P)+]</fullName>
        <ecNumber evidence="10 13">1.1.1.94</ecNumber>
    </recommendedName>
    <alternativeName>
        <fullName evidence="13">NAD(P)(+)-dependent glycerol-3-phosphate dehydrogenase</fullName>
    </alternativeName>
    <alternativeName>
        <fullName evidence="12 13">NAD(P)H-dependent dihydroxyacetone-phosphate reductase</fullName>
    </alternativeName>
</protein>
<evidence type="ECO:0000256" key="16">
    <source>
        <dbReference type="PIRSR" id="PIRSR000114-3"/>
    </source>
</evidence>
<dbReference type="InterPro" id="IPR008927">
    <property type="entry name" value="6-PGluconate_DH-like_C_sf"/>
</dbReference>
<evidence type="ECO:0000256" key="5">
    <source>
        <dbReference type="ARBA" id="ARBA00023027"/>
    </source>
</evidence>
<evidence type="ECO:0000256" key="3">
    <source>
        <dbReference type="ARBA" id="ARBA00022857"/>
    </source>
</evidence>
<dbReference type="STRING" id="52560.SAMN04488082_103239"/>
<keyword evidence="5 13" id="KW-0520">NAD</keyword>
<accession>A0A1I3RNY8</accession>
<dbReference type="PROSITE" id="PS00957">
    <property type="entry name" value="NAD_G3PDH"/>
    <property type="match status" value="1"/>
</dbReference>
<dbReference type="FunFam" id="1.10.1040.10:FF:000001">
    <property type="entry name" value="Glycerol-3-phosphate dehydrogenase [NAD(P)+]"/>
    <property type="match status" value="1"/>
</dbReference>
<comment type="catalytic activity">
    <reaction evidence="13">
        <text>sn-glycerol 3-phosphate + NAD(+) = dihydroxyacetone phosphate + NADH + H(+)</text>
        <dbReference type="Rhea" id="RHEA:11092"/>
        <dbReference type="ChEBI" id="CHEBI:15378"/>
        <dbReference type="ChEBI" id="CHEBI:57540"/>
        <dbReference type="ChEBI" id="CHEBI:57597"/>
        <dbReference type="ChEBI" id="CHEBI:57642"/>
        <dbReference type="ChEBI" id="CHEBI:57945"/>
        <dbReference type="EC" id="1.1.1.94"/>
    </reaction>
</comment>
<feature type="binding site" evidence="16">
    <location>
        <position position="139"/>
    </location>
    <ligand>
        <name>NAD(+)</name>
        <dbReference type="ChEBI" id="CHEBI:57540"/>
    </ligand>
</feature>
<dbReference type="InterPro" id="IPR011128">
    <property type="entry name" value="G3P_DH_NAD-dep_N"/>
</dbReference>
<evidence type="ECO:0000256" key="12">
    <source>
        <dbReference type="ARBA" id="ARBA00080511"/>
    </source>
</evidence>
<organism evidence="20 21">
    <name type="scientific">Desulfomicrobium apsheronum</name>
    <dbReference type="NCBI Taxonomy" id="52560"/>
    <lineage>
        <taxon>Bacteria</taxon>
        <taxon>Pseudomonadati</taxon>
        <taxon>Thermodesulfobacteriota</taxon>
        <taxon>Desulfovibrionia</taxon>
        <taxon>Desulfovibrionales</taxon>
        <taxon>Desulfomicrobiaceae</taxon>
        <taxon>Desulfomicrobium</taxon>
    </lineage>
</organism>
<feature type="binding site" evidence="13">
    <location>
        <position position="48"/>
    </location>
    <ligand>
        <name>NADPH</name>
        <dbReference type="ChEBI" id="CHEBI:57783"/>
    </ligand>
</feature>
<dbReference type="Gene3D" id="3.40.50.720">
    <property type="entry name" value="NAD(P)-binding Rossmann-like Domain"/>
    <property type="match status" value="1"/>
</dbReference>
<dbReference type="AlphaFoldDB" id="A0A1I3RNY8"/>
<comment type="similarity">
    <text evidence="1 13 17">Belongs to the NAD-dependent glycerol-3-phosphate dehydrogenase family.</text>
</comment>
<dbReference type="UniPathway" id="UPA00940"/>
<evidence type="ECO:0000256" key="4">
    <source>
        <dbReference type="ARBA" id="ARBA00023002"/>
    </source>
</evidence>
<dbReference type="InterPro" id="IPR006109">
    <property type="entry name" value="G3P_DH_NAD-dep_C"/>
</dbReference>
<keyword evidence="13" id="KW-0547">Nucleotide-binding</keyword>
<evidence type="ECO:0000259" key="19">
    <source>
        <dbReference type="Pfam" id="PF07479"/>
    </source>
</evidence>
<evidence type="ECO:0000256" key="7">
    <source>
        <dbReference type="ARBA" id="ARBA00023209"/>
    </source>
</evidence>
<dbReference type="PANTHER" id="PTHR11728">
    <property type="entry name" value="GLYCEROL-3-PHOSPHATE DEHYDROGENASE"/>
    <property type="match status" value="1"/>
</dbReference>
<feature type="domain" description="Glycerol-3-phosphate dehydrogenase NAD-dependent N-terminal" evidence="18">
    <location>
        <begin position="2"/>
        <end position="159"/>
    </location>
</feature>
<dbReference type="Pfam" id="PF07479">
    <property type="entry name" value="NAD_Gly3P_dh_C"/>
    <property type="match status" value="1"/>
</dbReference>
<keyword evidence="3 13" id="KW-0521">NADP</keyword>
<feature type="binding site" evidence="13">
    <location>
        <position position="135"/>
    </location>
    <ligand>
        <name>sn-glycerol 3-phosphate</name>
        <dbReference type="ChEBI" id="CHEBI:57597"/>
    </ligand>
</feature>
<dbReference type="InterPro" id="IPR013328">
    <property type="entry name" value="6PGD_dom2"/>
</dbReference>
<feature type="domain" description="Glycerol-3-phosphate dehydrogenase NAD-dependent C-terminal" evidence="19">
    <location>
        <begin position="179"/>
        <end position="319"/>
    </location>
</feature>
<gene>
    <name evidence="13" type="primary">gpsA</name>
    <name evidence="20" type="ORF">SAMN04488082_103239</name>
</gene>
<dbReference type="HAMAP" id="MF_00394">
    <property type="entry name" value="NAD_Glyc3P_dehydrog"/>
    <property type="match status" value="1"/>
</dbReference>
<keyword evidence="8 13" id="KW-1208">Phospholipid metabolism</keyword>
<dbReference type="OrthoDB" id="9812273at2"/>
<feature type="binding site" evidence="16">
    <location>
        <position position="254"/>
    </location>
    <ligand>
        <name>NAD(+)</name>
        <dbReference type="ChEBI" id="CHEBI:57540"/>
    </ligand>
</feature>
<evidence type="ECO:0000256" key="17">
    <source>
        <dbReference type="RuleBase" id="RU000437"/>
    </source>
</evidence>
<dbReference type="SUPFAM" id="SSF48179">
    <property type="entry name" value="6-phosphogluconate dehydrogenase C-terminal domain-like"/>
    <property type="match status" value="1"/>
</dbReference>
<proteinExistence type="inferred from homology"/>
<feature type="binding site" evidence="13">
    <location>
        <position position="243"/>
    </location>
    <ligand>
        <name>sn-glycerol 3-phosphate</name>
        <dbReference type="ChEBI" id="CHEBI:57597"/>
    </ligand>
</feature>
<feature type="binding site" evidence="13">
    <location>
        <position position="105"/>
    </location>
    <ligand>
        <name>sn-glycerol 3-phosphate</name>
        <dbReference type="ChEBI" id="CHEBI:57597"/>
    </ligand>
</feature>
<dbReference type="PANTHER" id="PTHR11728:SF1">
    <property type="entry name" value="GLYCEROL-3-PHOSPHATE DEHYDROGENASE [NAD(+)] 2, CHLOROPLASTIC"/>
    <property type="match status" value="1"/>
</dbReference>
<name>A0A1I3RNY8_9BACT</name>
<evidence type="ECO:0000259" key="18">
    <source>
        <dbReference type="Pfam" id="PF01210"/>
    </source>
</evidence>
<feature type="binding site" evidence="13">
    <location>
        <position position="31"/>
    </location>
    <ligand>
        <name>NADPH</name>
        <dbReference type="ChEBI" id="CHEBI:57783"/>
    </ligand>
</feature>
<feature type="binding site" evidence="13">
    <location>
        <position position="253"/>
    </location>
    <ligand>
        <name>sn-glycerol 3-phosphate</name>
        <dbReference type="ChEBI" id="CHEBI:57597"/>
    </ligand>
</feature>
<feature type="binding site" evidence="13">
    <location>
        <position position="254"/>
    </location>
    <ligand>
        <name>NADPH</name>
        <dbReference type="ChEBI" id="CHEBI:57783"/>
    </ligand>
</feature>
<dbReference type="GO" id="GO:0046167">
    <property type="term" value="P:glycerol-3-phosphate biosynthetic process"/>
    <property type="evidence" value="ECO:0007669"/>
    <property type="project" value="UniProtKB-UniRule"/>
</dbReference>
<dbReference type="GO" id="GO:0005829">
    <property type="term" value="C:cytosol"/>
    <property type="evidence" value="ECO:0007669"/>
    <property type="project" value="TreeGrafter"/>
</dbReference>
<dbReference type="GO" id="GO:0141152">
    <property type="term" value="F:glycerol-3-phosphate dehydrogenase (NAD+) activity"/>
    <property type="evidence" value="ECO:0007669"/>
    <property type="project" value="RHEA"/>
</dbReference>
<dbReference type="GO" id="GO:0051287">
    <property type="term" value="F:NAD binding"/>
    <property type="evidence" value="ECO:0007669"/>
    <property type="project" value="InterPro"/>
</dbReference>
<dbReference type="FunFam" id="3.40.50.720:FF:000019">
    <property type="entry name" value="Glycerol-3-phosphate dehydrogenase [NAD(P)+]"/>
    <property type="match status" value="1"/>
</dbReference>
<dbReference type="InterPro" id="IPR036291">
    <property type="entry name" value="NAD(P)-bd_dom_sf"/>
</dbReference>
<evidence type="ECO:0000256" key="8">
    <source>
        <dbReference type="ARBA" id="ARBA00023264"/>
    </source>
</evidence>
<dbReference type="RefSeq" id="WP_092373080.1">
    <property type="nucleotide sequence ID" value="NZ_FORX01000003.1"/>
</dbReference>
<feature type="binding site" evidence="13">
    <location>
        <position position="139"/>
    </location>
    <ligand>
        <name>NADPH</name>
        <dbReference type="ChEBI" id="CHEBI:57783"/>
    </ligand>
</feature>
<feature type="binding site" evidence="13">
    <location>
        <position position="10"/>
    </location>
    <ligand>
        <name>NADPH</name>
        <dbReference type="ChEBI" id="CHEBI:57783"/>
    </ligand>
</feature>
<dbReference type="InterPro" id="IPR006168">
    <property type="entry name" value="G3P_DH_NAD-dep"/>
</dbReference>
<keyword evidence="2 13" id="KW-0444">Lipid biosynthesis</keyword>
<dbReference type="Gene3D" id="1.10.1040.10">
    <property type="entry name" value="N-(1-d-carboxylethyl)-l-norvaline Dehydrogenase, domain 2"/>
    <property type="match status" value="1"/>
</dbReference>
<evidence type="ECO:0000256" key="6">
    <source>
        <dbReference type="ARBA" id="ARBA00023098"/>
    </source>
</evidence>
<evidence type="ECO:0000256" key="1">
    <source>
        <dbReference type="ARBA" id="ARBA00011009"/>
    </source>
</evidence>
<dbReference type="GO" id="GO:0005975">
    <property type="term" value="P:carbohydrate metabolic process"/>
    <property type="evidence" value="ECO:0007669"/>
    <property type="project" value="InterPro"/>
</dbReference>
<reference evidence="21" key="1">
    <citation type="submission" date="2016-10" db="EMBL/GenBank/DDBJ databases">
        <authorList>
            <person name="Varghese N."/>
            <person name="Submissions S."/>
        </authorList>
    </citation>
    <scope>NUCLEOTIDE SEQUENCE [LARGE SCALE GENOMIC DNA]</scope>
    <source>
        <strain evidence="21">DSM 5918</strain>
    </source>
</reference>
<dbReference type="GO" id="GO:0046168">
    <property type="term" value="P:glycerol-3-phosphate catabolic process"/>
    <property type="evidence" value="ECO:0007669"/>
    <property type="project" value="InterPro"/>
</dbReference>
<feature type="binding site" evidence="13">
    <location>
        <position position="278"/>
    </location>
    <ligand>
        <name>NADPH</name>
        <dbReference type="ChEBI" id="CHEBI:57783"/>
    </ligand>
</feature>
<feature type="binding site" evidence="13">
    <location>
        <position position="11"/>
    </location>
    <ligand>
        <name>NADPH</name>
        <dbReference type="ChEBI" id="CHEBI:57783"/>
    </ligand>
</feature>
<dbReference type="Pfam" id="PF01210">
    <property type="entry name" value="NAD_Gly3P_dh_N"/>
    <property type="match status" value="1"/>
</dbReference>
<keyword evidence="4 13" id="KW-0560">Oxidoreductase</keyword>
<feature type="binding site" evidence="13">
    <location>
        <position position="254"/>
    </location>
    <ligand>
        <name>sn-glycerol 3-phosphate</name>
        <dbReference type="ChEBI" id="CHEBI:57597"/>
    </ligand>
</feature>
<evidence type="ECO:0000256" key="14">
    <source>
        <dbReference type="PIRSR" id="PIRSR000114-1"/>
    </source>
</evidence>
<evidence type="ECO:0000256" key="10">
    <source>
        <dbReference type="ARBA" id="ARBA00066687"/>
    </source>
</evidence>
<dbReference type="EC" id="1.1.1.94" evidence="10 13"/>
<dbReference type="NCBIfam" id="NF000940">
    <property type="entry name" value="PRK00094.1-2"/>
    <property type="match status" value="1"/>
</dbReference>
<feature type="active site" description="Proton acceptor" evidence="13 14">
    <location>
        <position position="190"/>
    </location>
</feature>
<feature type="binding site" evidence="13">
    <location>
        <position position="255"/>
    </location>
    <ligand>
        <name>sn-glycerol 3-phosphate</name>
        <dbReference type="ChEBI" id="CHEBI:57597"/>
    </ligand>
</feature>
<dbReference type="SUPFAM" id="SSF51735">
    <property type="entry name" value="NAD(P)-binding Rossmann-fold domains"/>
    <property type="match status" value="1"/>
</dbReference>
<evidence type="ECO:0000256" key="15">
    <source>
        <dbReference type="PIRSR" id="PIRSR000114-2"/>
    </source>
</evidence>